<comment type="caution">
    <text evidence="2">The sequence shown here is derived from an EMBL/GenBank/DDBJ whole genome shotgun (WGS) entry which is preliminary data.</text>
</comment>
<feature type="region of interest" description="Disordered" evidence="1">
    <location>
        <begin position="518"/>
        <end position="537"/>
    </location>
</feature>
<organism evidence="2 3">
    <name type="scientific">Brassica cretica</name>
    <name type="common">Mustard</name>
    <dbReference type="NCBI Taxonomy" id="69181"/>
    <lineage>
        <taxon>Eukaryota</taxon>
        <taxon>Viridiplantae</taxon>
        <taxon>Streptophyta</taxon>
        <taxon>Embryophyta</taxon>
        <taxon>Tracheophyta</taxon>
        <taxon>Spermatophyta</taxon>
        <taxon>Magnoliopsida</taxon>
        <taxon>eudicotyledons</taxon>
        <taxon>Gunneridae</taxon>
        <taxon>Pentapetalae</taxon>
        <taxon>rosids</taxon>
        <taxon>malvids</taxon>
        <taxon>Brassicales</taxon>
        <taxon>Brassicaceae</taxon>
        <taxon>Brassiceae</taxon>
        <taxon>Brassica</taxon>
    </lineage>
</organism>
<feature type="region of interest" description="Disordered" evidence="1">
    <location>
        <begin position="226"/>
        <end position="285"/>
    </location>
</feature>
<name>A0ABQ7C419_BRACR</name>
<evidence type="ECO:0000256" key="1">
    <source>
        <dbReference type="SAM" id="MobiDB-lite"/>
    </source>
</evidence>
<accession>A0ABQ7C419</accession>
<feature type="region of interest" description="Disordered" evidence="1">
    <location>
        <begin position="168"/>
        <end position="200"/>
    </location>
</feature>
<feature type="compositionally biased region" description="Low complexity" evidence="1">
    <location>
        <begin position="528"/>
        <end position="537"/>
    </location>
</feature>
<dbReference type="EMBL" id="QGKV02000832">
    <property type="protein sequence ID" value="KAF3546063.1"/>
    <property type="molecule type" value="Genomic_DNA"/>
</dbReference>
<dbReference type="Proteomes" id="UP000266723">
    <property type="component" value="Unassembled WGS sequence"/>
</dbReference>
<gene>
    <name evidence="2" type="ORF">DY000_02006926</name>
</gene>
<reference evidence="2 3" key="1">
    <citation type="journal article" date="2020" name="BMC Genomics">
        <title>Intraspecific diversification of the crop wild relative Brassica cretica Lam. using demographic model selection.</title>
        <authorList>
            <person name="Kioukis A."/>
            <person name="Michalopoulou V.A."/>
            <person name="Briers L."/>
            <person name="Pirintsos S."/>
            <person name="Studholme D.J."/>
            <person name="Pavlidis P."/>
            <person name="Sarris P.F."/>
        </authorList>
    </citation>
    <scope>NUCLEOTIDE SEQUENCE [LARGE SCALE GENOMIC DNA]</scope>
    <source>
        <strain evidence="3">cv. PFS-1207/04</strain>
    </source>
</reference>
<keyword evidence="3" id="KW-1185">Reference proteome</keyword>
<sequence>MWAIKTQRCVTAICAALGRIITPLNSSDRAVRVLEAFKNTKEPILDILAEQGLSLTQMCPNFLRLLPALLDVRSYKASRIVVRISERSFFFFKVDRASVGNFDFSKIPRNWAEDIVHSGKSLMSNELRGLIVILRRGRLDWSYFDQSRIRAAFLMPYGVGIAPAITDTSEDEMDCSQEDVATPSSHLPSSHRLERQLSNRSSFRTSRSALVGKVIGGLPLIPIPDSDDESAYRVRRSPVSLSPGSHDDSVAASRKRRRSSNVATPRPSRSEREPKRWKRVLKGDGPLSVTQDDLVSLARRTRSTDCRPPSLISLGEEEAYAKVVVASSKVMEAFNAFDVTMEDRKHALRSESEVEKGKSVVCRLTDELRIAKEEARKKTGEAMLLKDEWKRARQERTIFETEVATLRTKAVELEANRDRDVSRGSRIACREIANGYKEFLLLWRRDGLIRKKKVSAEIQLHEVVANLDLLNEIKEEGLVVDDEIVRLKEMEKDCEAIVSLATVPDWFVAGLDLPQVSEDSDVDDEAVRSSASEETSS</sequence>
<evidence type="ECO:0000313" key="3">
    <source>
        <dbReference type="Proteomes" id="UP000266723"/>
    </source>
</evidence>
<proteinExistence type="predicted"/>
<protein>
    <submittedName>
        <fullName evidence="2">Uncharacterized protein</fullName>
    </submittedName>
</protein>
<feature type="compositionally biased region" description="Acidic residues" evidence="1">
    <location>
        <begin position="168"/>
        <end position="177"/>
    </location>
</feature>
<evidence type="ECO:0000313" key="2">
    <source>
        <dbReference type="EMBL" id="KAF3546063.1"/>
    </source>
</evidence>